<organism evidence="2 3">
    <name type="scientific">Parnassius mnemosyne</name>
    <name type="common">clouded apollo</name>
    <dbReference type="NCBI Taxonomy" id="213953"/>
    <lineage>
        <taxon>Eukaryota</taxon>
        <taxon>Metazoa</taxon>
        <taxon>Ecdysozoa</taxon>
        <taxon>Arthropoda</taxon>
        <taxon>Hexapoda</taxon>
        <taxon>Insecta</taxon>
        <taxon>Pterygota</taxon>
        <taxon>Neoptera</taxon>
        <taxon>Endopterygota</taxon>
        <taxon>Lepidoptera</taxon>
        <taxon>Glossata</taxon>
        <taxon>Ditrysia</taxon>
        <taxon>Papilionoidea</taxon>
        <taxon>Papilionidae</taxon>
        <taxon>Parnassiinae</taxon>
        <taxon>Parnassini</taxon>
        <taxon>Parnassius</taxon>
        <taxon>Driopa</taxon>
    </lineage>
</organism>
<gene>
    <name evidence="2" type="ORF">PARMNEM_LOCUS7207</name>
</gene>
<comment type="caution">
    <text evidence="2">The sequence shown here is derived from an EMBL/GenBank/DDBJ whole genome shotgun (WGS) entry which is preliminary data.</text>
</comment>
<proteinExistence type="predicted"/>
<dbReference type="Proteomes" id="UP001314205">
    <property type="component" value="Unassembled WGS sequence"/>
</dbReference>
<keyword evidence="3" id="KW-1185">Reference proteome</keyword>
<name>A0AAV1KT58_9NEOP</name>
<evidence type="ECO:0000313" key="3">
    <source>
        <dbReference type="Proteomes" id="UP001314205"/>
    </source>
</evidence>
<protein>
    <submittedName>
        <fullName evidence="2">Uncharacterized protein</fullName>
    </submittedName>
</protein>
<feature type="signal peptide" evidence="1">
    <location>
        <begin position="1"/>
        <end position="18"/>
    </location>
</feature>
<dbReference type="AlphaFoldDB" id="A0AAV1KT58"/>
<feature type="chain" id="PRO_5043595104" evidence="1">
    <location>
        <begin position="19"/>
        <end position="86"/>
    </location>
</feature>
<sequence>MLVIIMFAIFVISGQNYAFQLHAGLLDPAKGLILSQNNLYGLEPYRTPANVSSSDLSNSFLSPKVPGHRAHNHVGSGLPVFNYLGI</sequence>
<evidence type="ECO:0000313" key="2">
    <source>
        <dbReference type="EMBL" id="CAK1586223.1"/>
    </source>
</evidence>
<evidence type="ECO:0000256" key="1">
    <source>
        <dbReference type="SAM" id="SignalP"/>
    </source>
</evidence>
<reference evidence="2 3" key="1">
    <citation type="submission" date="2023-11" db="EMBL/GenBank/DDBJ databases">
        <authorList>
            <person name="Hedman E."/>
            <person name="Englund M."/>
            <person name="Stromberg M."/>
            <person name="Nyberg Akerstrom W."/>
            <person name="Nylinder S."/>
            <person name="Jareborg N."/>
            <person name="Kallberg Y."/>
            <person name="Kronander E."/>
        </authorList>
    </citation>
    <scope>NUCLEOTIDE SEQUENCE [LARGE SCALE GENOMIC DNA]</scope>
</reference>
<keyword evidence="1" id="KW-0732">Signal</keyword>
<accession>A0AAV1KT58</accession>
<dbReference type="EMBL" id="CAVLGL010000080">
    <property type="protein sequence ID" value="CAK1586223.1"/>
    <property type="molecule type" value="Genomic_DNA"/>
</dbReference>